<keyword evidence="8 10" id="KW-0320">Glycogen biosynthesis</keyword>
<dbReference type="Gene3D" id="2.60.40.1180">
    <property type="entry name" value="Golgi alpha-mannosidase II"/>
    <property type="match status" value="1"/>
</dbReference>
<keyword evidence="9 10" id="KW-0119">Carbohydrate metabolism</keyword>
<name>A0ABV6ZCT9_9HYPH</name>
<dbReference type="InterPro" id="IPR044143">
    <property type="entry name" value="GlgB_N_E_set_prok"/>
</dbReference>
<dbReference type="NCBIfam" id="NF003811">
    <property type="entry name" value="PRK05402.1"/>
    <property type="match status" value="1"/>
</dbReference>
<comment type="function">
    <text evidence="2 10">Catalyzes the formation of the alpha-1,6-glucosidic linkages in glycogen by scission of a 1,4-alpha-linked oligosaccharide from growing alpha-1,4-glucan chains and the subsequent attachment of the oligosaccharide to the alpha-1,6 position.</text>
</comment>
<dbReference type="Pfam" id="PF00128">
    <property type="entry name" value="Alpha-amylase"/>
    <property type="match status" value="1"/>
</dbReference>
<comment type="pathway">
    <text evidence="3 10">Glycan biosynthesis; glycogen biosynthesis.</text>
</comment>
<dbReference type="PIRSF" id="PIRSF000463">
    <property type="entry name" value="GlgB"/>
    <property type="match status" value="1"/>
</dbReference>
<dbReference type="GO" id="GO:0003844">
    <property type="term" value="F:1,4-alpha-glucan branching enzyme activity"/>
    <property type="evidence" value="ECO:0007669"/>
    <property type="project" value="UniProtKB-EC"/>
</dbReference>
<dbReference type="EMBL" id="JBHGPK010000003">
    <property type="protein sequence ID" value="MFC2249998.1"/>
    <property type="molecule type" value="Genomic_DNA"/>
</dbReference>
<evidence type="ECO:0000256" key="7">
    <source>
        <dbReference type="ARBA" id="ARBA00022679"/>
    </source>
</evidence>
<dbReference type="HAMAP" id="MF_00685">
    <property type="entry name" value="GlgB"/>
    <property type="match status" value="1"/>
</dbReference>
<dbReference type="InterPro" id="IPR006407">
    <property type="entry name" value="GlgB"/>
</dbReference>
<dbReference type="InterPro" id="IPR014756">
    <property type="entry name" value="Ig_E-set"/>
</dbReference>
<dbReference type="PANTHER" id="PTHR43651:SF3">
    <property type="entry name" value="1,4-ALPHA-GLUCAN-BRANCHING ENZYME"/>
    <property type="match status" value="1"/>
</dbReference>
<dbReference type="Proteomes" id="UP001595190">
    <property type="component" value="Unassembled WGS sequence"/>
</dbReference>
<evidence type="ECO:0000256" key="3">
    <source>
        <dbReference type="ARBA" id="ARBA00004964"/>
    </source>
</evidence>
<dbReference type="InterPro" id="IPR054169">
    <property type="entry name" value="GlgB_N"/>
</dbReference>
<evidence type="ECO:0000256" key="10">
    <source>
        <dbReference type="HAMAP-Rule" id="MF_00685"/>
    </source>
</evidence>
<evidence type="ECO:0000256" key="9">
    <source>
        <dbReference type="ARBA" id="ARBA00023277"/>
    </source>
</evidence>
<comment type="caution">
    <text evidence="12">The sequence shown here is derived from an EMBL/GenBank/DDBJ whole genome shotgun (WGS) entry which is preliminary data.</text>
</comment>
<dbReference type="NCBIfam" id="TIGR01515">
    <property type="entry name" value="branching_enzym"/>
    <property type="match status" value="1"/>
</dbReference>
<dbReference type="SMART" id="SM00642">
    <property type="entry name" value="Aamy"/>
    <property type="match status" value="1"/>
</dbReference>
<dbReference type="Pfam" id="PF22019">
    <property type="entry name" value="GlgB_N"/>
    <property type="match status" value="1"/>
</dbReference>
<reference evidence="12 13" key="1">
    <citation type="submission" date="2024-09" db="EMBL/GenBank/DDBJ databases">
        <title>Description of Labrys sedimenti sp. nov., isolated from a diclofenac-degrading enrichment culture, and genome-based reclassification of Labrys portucalensis as a later heterotypic synonym of Labrys neptuniae.</title>
        <authorList>
            <person name="Tancsics A."/>
            <person name="Csepanyi A."/>
        </authorList>
    </citation>
    <scope>NUCLEOTIDE SEQUENCE [LARGE SCALE GENOMIC DNA]</scope>
    <source>
        <strain evidence="12 13">LMG 23412</strain>
    </source>
</reference>
<evidence type="ECO:0000256" key="6">
    <source>
        <dbReference type="ARBA" id="ARBA00022676"/>
    </source>
</evidence>
<keyword evidence="6 10" id="KW-0328">Glycosyltransferase</keyword>
<keyword evidence="5 10" id="KW-0321">Glycogen metabolism</keyword>
<dbReference type="Gene3D" id="3.20.20.80">
    <property type="entry name" value="Glycosidases"/>
    <property type="match status" value="1"/>
</dbReference>
<dbReference type="EC" id="2.4.1.18" evidence="10"/>
<dbReference type="Pfam" id="PF02922">
    <property type="entry name" value="CBM_48"/>
    <property type="match status" value="1"/>
</dbReference>
<evidence type="ECO:0000256" key="2">
    <source>
        <dbReference type="ARBA" id="ARBA00002953"/>
    </source>
</evidence>
<organism evidence="12 13">
    <name type="scientific">Labrys neptuniae</name>
    <dbReference type="NCBI Taxonomy" id="376174"/>
    <lineage>
        <taxon>Bacteria</taxon>
        <taxon>Pseudomonadati</taxon>
        <taxon>Pseudomonadota</taxon>
        <taxon>Alphaproteobacteria</taxon>
        <taxon>Hyphomicrobiales</taxon>
        <taxon>Xanthobacteraceae</taxon>
        <taxon>Labrys</taxon>
    </lineage>
</organism>
<gene>
    <name evidence="10 12" type="primary">glgB</name>
    <name evidence="12" type="ORF">ACETRX_10270</name>
</gene>
<evidence type="ECO:0000256" key="5">
    <source>
        <dbReference type="ARBA" id="ARBA00022600"/>
    </source>
</evidence>
<keyword evidence="7 10" id="KW-0808">Transferase</keyword>
<sequence>MAKRPASRGKTADWRLSEVEVAALAAGRHADPFAVLGPHETPAGLVIRAFVPNAETLSVLAPNLVGPVALERRHDDGVFEGLVPDSVGIYRLRAVNAGGQWEVEDPYRFGPLLGQIDDYLLTEGTHLRLWDKLGARPLRHGDMDGVHFAVWAPHARRVSIVGDFNDWDGRRHPMRKRVDTGVWEIFLPGVGVGAHYKYEIIGPNGALLPLKSDPFAFASELRPGTASRVASSEPFVWTDQQWLEERAHRDARRAPMSIYEVHLGSWKRGEHQRFLSYDQLGDELIAYVQHMGYTHLELLPVTEHPLDASWGYQPTGMFAPTSRFGSPEGFAHFVDRAHAAGIGVILDWVPAHFPTDSHGLAWFDGSALYEHPDPRRGFHPDWNTAIYDFGRREVANFLIANALFWLERYHIDGLRVDAVASMLYLDYSRKDGEWLPNIHGGRENLDAIAFLQRMNKEVYAAHPGVMTIAEESTAWPGVSKPVHDGGLGFGFKWNMGFMHDTLSYMQREPVYRQYHHDDLTFGLIYAFAENFVLPLSHDEVVHGKNSIVNKMSGMEGDKFATLRAYYALMWAYPGKKLLFMGQDFGQRREWNENVGLDWDLMQYGPHKGLSDLVRDLNHLYRGRAALHQRDCEGDGFEWMVVDDNANSVFAWARYATDAMPIVVVANLTPVARDDYLLPLPLAGQWWEILNTDSERYFGLNRGNSGGVYAYAGDWKGKPASARINLPPLTAIMLEWAGN</sequence>
<evidence type="ECO:0000256" key="8">
    <source>
        <dbReference type="ARBA" id="ARBA00023056"/>
    </source>
</evidence>
<dbReference type="InterPro" id="IPR017853">
    <property type="entry name" value="GH"/>
</dbReference>
<dbReference type="CDD" id="cd02855">
    <property type="entry name" value="E_set_GBE_prok_N"/>
    <property type="match status" value="1"/>
</dbReference>
<dbReference type="InterPro" id="IPR013780">
    <property type="entry name" value="Glyco_hydro_b"/>
</dbReference>
<dbReference type="SUPFAM" id="SSF51011">
    <property type="entry name" value="Glycosyl hydrolase domain"/>
    <property type="match status" value="1"/>
</dbReference>
<dbReference type="SUPFAM" id="SSF51445">
    <property type="entry name" value="(Trans)glycosidases"/>
    <property type="match status" value="1"/>
</dbReference>
<comment type="catalytic activity">
    <reaction evidence="1 10">
        <text>Transfers a segment of a (1-&gt;4)-alpha-D-glucan chain to a primary hydroxy group in a similar glucan chain.</text>
        <dbReference type="EC" id="2.4.1.18"/>
    </reaction>
</comment>
<evidence type="ECO:0000313" key="13">
    <source>
        <dbReference type="Proteomes" id="UP001595190"/>
    </source>
</evidence>
<feature type="active site" description="Nucleophile" evidence="10">
    <location>
        <position position="417"/>
    </location>
</feature>
<dbReference type="PANTHER" id="PTHR43651">
    <property type="entry name" value="1,4-ALPHA-GLUCAN-BRANCHING ENZYME"/>
    <property type="match status" value="1"/>
</dbReference>
<dbReference type="Pfam" id="PF02806">
    <property type="entry name" value="Alpha-amylase_C"/>
    <property type="match status" value="1"/>
</dbReference>
<dbReference type="InterPro" id="IPR037439">
    <property type="entry name" value="Branching_enzy"/>
</dbReference>
<comment type="similarity">
    <text evidence="4 10">Belongs to the glycosyl hydrolase 13 family. GlgB subfamily.</text>
</comment>
<evidence type="ECO:0000256" key="4">
    <source>
        <dbReference type="ARBA" id="ARBA00009000"/>
    </source>
</evidence>
<evidence type="ECO:0000259" key="11">
    <source>
        <dbReference type="SMART" id="SM00642"/>
    </source>
</evidence>
<dbReference type="InterPro" id="IPR006048">
    <property type="entry name" value="A-amylase/branching_C"/>
</dbReference>
<dbReference type="CDD" id="cd11322">
    <property type="entry name" value="AmyAc_Glg_BE"/>
    <property type="match status" value="1"/>
</dbReference>
<dbReference type="NCBIfam" id="NF008967">
    <property type="entry name" value="PRK12313.1"/>
    <property type="match status" value="1"/>
</dbReference>
<dbReference type="InterPro" id="IPR006047">
    <property type="entry name" value="GH13_cat_dom"/>
</dbReference>
<protein>
    <recommendedName>
        <fullName evidence="10">1,4-alpha-glucan branching enzyme GlgB</fullName>
        <ecNumber evidence="10">2.4.1.18</ecNumber>
    </recommendedName>
    <alternativeName>
        <fullName evidence="10">1,4-alpha-D-glucan:1,4-alpha-D-glucan 6-glucosyl-transferase</fullName>
    </alternativeName>
    <alternativeName>
        <fullName evidence="10">Alpha-(1-&gt;4)-glucan branching enzyme</fullName>
    </alternativeName>
    <alternativeName>
        <fullName evidence="10">Glycogen branching enzyme</fullName>
        <shortName evidence="10">BE</shortName>
    </alternativeName>
</protein>
<evidence type="ECO:0000313" key="12">
    <source>
        <dbReference type="EMBL" id="MFC2249998.1"/>
    </source>
</evidence>
<dbReference type="InterPro" id="IPR013783">
    <property type="entry name" value="Ig-like_fold"/>
</dbReference>
<proteinExistence type="inferred from homology"/>
<accession>A0ABV6ZCT9</accession>
<dbReference type="SUPFAM" id="SSF81296">
    <property type="entry name" value="E set domains"/>
    <property type="match status" value="2"/>
</dbReference>
<evidence type="ECO:0000256" key="1">
    <source>
        <dbReference type="ARBA" id="ARBA00000826"/>
    </source>
</evidence>
<feature type="domain" description="Glycosyl hydrolase family 13 catalytic" evidence="11">
    <location>
        <begin position="260"/>
        <end position="627"/>
    </location>
</feature>
<dbReference type="InterPro" id="IPR004193">
    <property type="entry name" value="Glyco_hydro_13_N"/>
</dbReference>
<feature type="active site" description="Proton donor" evidence="10">
    <location>
        <position position="470"/>
    </location>
</feature>
<comment type="subunit">
    <text evidence="10">Monomer.</text>
</comment>
<dbReference type="Gene3D" id="2.60.40.10">
    <property type="entry name" value="Immunoglobulins"/>
    <property type="match status" value="2"/>
</dbReference>
<dbReference type="RefSeq" id="WP_394310690.1">
    <property type="nucleotide sequence ID" value="NZ_JBHGPK010000003.1"/>
</dbReference>